<dbReference type="AlphaFoldDB" id="A0A343TKR2"/>
<keyword evidence="4" id="KW-1185">Reference proteome</keyword>
<gene>
    <name evidence="3" type="ORF">AArcSl_2059</name>
</gene>
<evidence type="ECO:0000256" key="1">
    <source>
        <dbReference type="SAM" id="MobiDB-lite"/>
    </source>
</evidence>
<dbReference type="KEGG" id="hdf:AArcSl_2059"/>
<protein>
    <recommendedName>
        <fullName evidence="2">DUF7974 domain-containing protein</fullName>
    </recommendedName>
</protein>
<dbReference type="OrthoDB" id="196304at2157"/>
<evidence type="ECO:0000259" key="2">
    <source>
        <dbReference type="Pfam" id="PF25929"/>
    </source>
</evidence>
<evidence type="ECO:0000313" key="4">
    <source>
        <dbReference type="Proteomes" id="UP000263012"/>
    </source>
</evidence>
<feature type="region of interest" description="Disordered" evidence="1">
    <location>
        <begin position="1"/>
        <end position="29"/>
    </location>
</feature>
<sequence>MRRIYESEALRRDDEDSFSPGEQRDRSHEPLAVKMVPSTWLSRVFVPHWLRYRSIKIDVTSPRNEYPVEADVPFLVRMRNVMPFPVTVPVRSPVLWTWDVDGVTEASHVDLKNPPDEERGFVFERGEEKVFRKRWTGTFRVSESEWEPAGPGKYVIGAGLNVEDAEGKGLYSRTTVRLVPE</sequence>
<proteinExistence type="predicted"/>
<organism evidence="3 4">
    <name type="scientific">Halalkaliarchaeum desulfuricum</name>
    <dbReference type="NCBI Taxonomy" id="2055893"/>
    <lineage>
        <taxon>Archaea</taxon>
        <taxon>Methanobacteriati</taxon>
        <taxon>Methanobacteriota</taxon>
        <taxon>Stenosarchaea group</taxon>
        <taxon>Halobacteria</taxon>
        <taxon>Halobacteriales</taxon>
        <taxon>Haloferacaceae</taxon>
        <taxon>Halalkaliarchaeum</taxon>
    </lineage>
</organism>
<name>A0A343TKR2_9EURY</name>
<dbReference type="EMBL" id="CP025066">
    <property type="protein sequence ID" value="AUX09684.1"/>
    <property type="molecule type" value="Genomic_DNA"/>
</dbReference>
<feature type="domain" description="DUF7974" evidence="2">
    <location>
        <begin position="44"/>
        <end position="178"/>
    </location>
</feature>
<feature type="compositionally biased region" description="Basic and acidic residues" evidence="1">
    <location>
        <begin position="1"/>
        <end position="14"/>
    </location>
</feature>
<dbReference type="RefSeq" id="WP_119818668.1">
    <property type="nucleotide sequence ID" value="NZ_CP025066.1"/>
</dbReference>
<reference evidence="4" key="1">
    <citation type="submission" date="2017-11" db="EMBL/GenBank/DDBJ databases">
        <title>Phenotypic and genomic properties of facultatively anaerobic sulfur-reducing natronoarchaea from hypersaline soda lakes.</title>
        <authorList>
            <person name="Sorokin D.Y."/>
            <person name="Kublanov I.V."/>
            <person name="Roman P."/>
            <person name="Sinninghe Damste J.S."/>
            <person name="Golyshin P.N."/>
            <person name="Rojo D."/>
            <person name="Ciordia S."/>
            <person name="Mena M.D.C."/>
            <person name="Ferrer M."/>
            <person name="Messina E."/>
            <person name="Smedile F."/>
            <person name="La Spada G."/>
            <person name="La Cono V."/>
            <person name="Yakimov M.M."/>
        </authorList>
    </citation>
    <scope>NUCLEOTIDE SEQUENCE [LARGE SCALE GENOMIC DNA]</scope>
    <source>
        <strain evidence="4">AArc-Sl</strain>
    </source>
</reference>
<dbReference type="Pfam" id="PF25929">
    <property type="entry name" value="DUF7974"/>
    <property type="match status" value="1"/>
</dbReference>
<evidence type="ECO:0000313" key="3">
    <source>
        <dbReference type="EMBL" id="AUX09684.1"/>
    </source>
</evidence>
<dbReference type="GeneID" id="37878410"/>
<accession>A0A343TKR2</accession>
<dbReference type="Proteomes" id="UP000263012">
    <property type="component" value="Chromosome"/>
</dbReference>
<dbReference type="InterPro" id="IPR058280">
    <property type="entry name" value="DUF7974"/>
</dbReference>